<name>A0A3G6J0D1_9CORY</name>
<evidence type="ECO:0000313" key="4">
    <source>
        <dbReference type="Proteomes" id="UP000271587"/>
    </source>
</evidence>
<dbReference type="PANTHER" id="PTHR34580">
    <property type="match status" value="1"/>
</dbReference>
<reference evidence="3 4" key="1">
    <citation type="submission" date="2018-11" db="EMBL/GenBank/DDBJ databases">
        <authorList>
            <person name="Kleinhagauer T."/>
            <person name="Glaeser S.P."/>
            <person name="Spergser J."/>
            <person name="Ruckert C."/>
            <person name="Kaempfer P."/>
            <person name="Busse H.-J."/>
        </authorList>
    </citation>
    <scope>NUCLEOTIDE SEQUENCE [LARGE SCALE GENOMIC DNA]</scope>
    <source>
        <strain evidence="3 4">W8</strain>
    </source>
</reference>
<feature type="domain" description="WYL" evidence="2">
    <location>
        <begin position="177"/>
        <end position="243"/>
    </location>
</feature>
<dbReference type="Proteomes" id="UP000271587">
    <property type="component" value="Chromosome"/>
</dbReference>
<protein>
    <recommendedName>
        <fullName evidence="2">WYL domain-containing protein</fullName>
    </recommendedName>
</protein>
<dbReference type="Pfam" id="PF13280">
    <property type="entry name" value="WYL"/>
    <property type="match status" value="1"/>
</dbReference>
<dbReference type="InterPro" id="IPR051534">
    <property type="entry name" value="CBASS_pafABC_assoc_protein"/>
</dbReference>
<dbReference type="OrthoDB" id="3268930at2"/>
<feature type="region of interest" description="Disordered" evidence="1">
    <location>
        <begin position="1"/>
        <end position="33"/>
    </location>
</feature>
<proteinExistence type="predicted"/>
<evidence type="ECO:0000313" key="3">
    <source>
        <dbReference type="EMBL" id="AZA11417.1"/>
    </source>
</evidence>
<dbReference type="InterPro" id="IPR026881">
    <property type="entry name" value="WYL_dom"/>
</dbReference>
<keyword evidence="4" id="KW-1185">Reference proteome</keyword>
<evidence type="ECO:0000256" key="1">
    <source>
        <dbReference type="SAM" id="MobiDB-lite"/>
    </source>
</evidence>
<dbReference type="KEGG" id="cgk:CGERO_05545"/>
<dbReference type="EMBL" id="CP033897">
    <property type="protein sequence ID" value="AZA11417.1"/>
    <property type="molecule type" value="Genomic_DNA"/>
</dbReference>
<dbReference type="AlphaFoldDB" id="A0A3G6J0D1"/>
<evidence type="ECO:0000259" key="2">
    <source>
        <dbReference type="Pfam" id="PF13280"/>
    </source>
</evidence>
<gene>
    <name evidence="3" type="ORF">CGERO_05545</name>
</gene>
<sequence length="348" mass="38046">MNEAMNATAMNGATSGGPLQGGSSRAGKATAKEDRTAERVVNLLATLSNWAQKSSEPVDSSWLIQKIPGYSELKDPARRLHLDVLLLNKAGAPVRVLSESGKATRYQLLDSGETETITFDEEEAKVIALAAKLGSGTQLSALSRAGWTKIAAANDFVSEPTQLRAVGDDASIAGEDYDQIVQAMVKKSPITFEYRRDPQAAVQAREMEPWHIIAHAQRNYLVGFDRSRRAPRSFRMTRISNVRRLDAQSEQPVPSINDATELLLEQLSSQKVTVRFRGTPDHALAQGAVPQGEEFELVDVSRDWFIREAAQAAPEIVVTAPVDVREAVLALLHQAVQHSQTEVNVGER</sequence>
<dbReference type="PANTHER" id="PTHR34580:SF3">
    <property type="entry name" value="PROTEIN PAFB"/>
    <property type="match status" value="1"/>
</dbReference>
<accession>A0A3G6J0D1</accession>
<organism evidence="3 4">
    <name type="scientific">Corynebacterium gerontici</name>
    <dbReference type="NCBI Taxonomy" id="2079234"/>
    <lineage>
        <taxon>Bacteria</taxon>
        <taxon>Bacillati</taxon>
        <taxon>Actinomycetota</taxon>
        <taxon>Actinomycetes</taxon>
        <taxon>Mycobacteriales</taxon>
        <taxon>Corynebacteriaceae</taxon>
        <taxon>Corynebacterium</taxon>
    </lineage>
</organism>
<dbReference type="PROSITE" id="PS52050">
    <property type="entry name" value="WYL"/>
    <property type="match status" value="1"/>
</dbReference>